<keyword evidence="2" id="KW-1185">Reference proteome</keyword>
<reference evidence="2" key="1">
    <citation type="submission" date="2023-07" db="EMBL/GenBank/DDBJ databases">
        <title>Yangia mangrovi SAOS 153D genome.</title>
        <authorList>
            <person name="Verma A."/>
            <person name="Pal Y."/>
            <person name="Sundharam S."/>
            <person name="Bisht B."/>
            <person name="Srinivasan K."/>
        </authorList>
    </citation>
    <scope>NUCLEOTIDE SEQUENCE [LARGE SCALE GENOMIC DNA]</scope>
    <source>
        <strain evidence="2">SAOS 153D</strain>
    </source>
</reference>
<dbReference type="RefSeq" id="WP_176476605.1">
    <property type="nucleotide sequence ID" value="NZ_NTHN02000054.1"/>
</dbReference>
<protein>
    <submittedName>
        <fullName evidence="1">Uncharacterized protein</fullName>
    </submittedName>
</protein>
<comment type="caution">
    <text evidence="1">The sequence shown here is derived from an EMBL/GenBank/DDBJ whole genome shotgun (WGS) entry which is preliminary data.</text>
</comment>
<organism evidence="1 2">
    <name type="scientific">Alloyangia mangrovi</name>
    <dbReference type="NCBI Taxonomy" id="1779329"/>
    <lineage>
        <taxon>Bacteria</taxon>
        <taxon>Pseudomonadati</taxon>
        <taxon>Pseudomonadota</taxon>
        <taxon>Alphaproteobacteria</taxon>
        <taxon>Rhodobacterales</taxon>
        <taxon>Roseobacteraceae</taxon>
        <taxon>Alloyangia</taxon>
    </lineage>
</organism>
<gene>
    <name evidence="1" type="ORF">CLG85_021405</name>
</gene>
<evidence type="ECO:0000313" key="1">
    <source>
        <dbReference type="EMBL" id="MCT4372721.1"/>
    </source>
</evidence>
<evidence type="ECO:0000313" key="2">
    <source>
        <dbReference type="Proteomes" id="UP000217448"/>
    </source>
</evidence>
<dbReference type="EMBL" id="NTHN02000054">
    <property type="protein sequence ID" value="MCT4372721.1"/>
    <property type="molecule type" value="Genomic_DNA"/>
</dbReference>
<name>A0ABT2KPD8_9RHOB</name>
<proteinExistence type="predicted"/>
<sequence length="57" mass="6393">MASSWLTASTSLHRGEVDEVVHAIKWQTASRYMMVEAFAQIDKEEIDPILSITTKVA</sequence>
<accession>A0ABT2KPD8</accession>
<dbReference type="Proteomes" id="UP000217448">
    <property type="component" value="Unassembled WGS sequence"/>
</dbReference>